<dbReference type="PROSITE" id="PS51194">
    <property type="entry name" value="HELICASE_CTER"/>
    <property type="match status" value="1"/>
</dbReference>
<dbReference type="InterPro" id="IPR002464">
    <property type="entry name" value="DNA/RNA_helicase_DEAH_CS"/>
</dbReference>
<feature type="domain" description="Helicase C-terminal" evidence="4">
    <location>
        <begin position="268"/>
        <end position="399"/>
    </location>
</feature>
<keyword evidence="1" id="KW-0378">Hydrolase</keyword>
<dbReference type="PROSITE" id="PS00690">
    <property type="entry name" value="DEAH_ATP_HELICASE"/>
    <property type="match status" value="1"/>
</dbReference>
<evidence type="ECO:0000313" key="5">
    <source>
        <dbReference type="EMBL" id="KOO28541.1"/>
    </source>
</evidence>
<dbReference type="SUPFAM" id="SSF52540">
    <property type="entry name" value="P-loop containing nucleoside triphosphate hydrolases"/>
    <property type="match status" value="1"/>
</dbReference>
<organism evidence="5 6">
    <name type="scientific">Chrysochromulina tobinii</name>
    <dbReference type="NCBI Taxonomy" id="1460289"/>
    <lineage>
        <taxon>Eukaryota</taxon>
        <taxon>Haptista</taxon>
        <taxon>Haptophyta</taxon>
        <taxon>Prymnesiophyceae</taxon>
        <taxon>Prymnesiales</taxon>
        <taxon>Chrysochromulinaceae</taxon>
        <taxon>Chrysochromulina</taxon>
    </lineage>
</organism>
<comment type="caution">
    <text evidence="5">The sequence shown here is derived from an EMBL/GenBank/DDBJ whole genome shotgun (WGS) entry which is preliminary data.</text>
</comment>
<sequence>MALAERVSSELGEDGCGGLVGYRIRGEARVSSKTVITFTTTGLLLRQLEGDPNLESISHLIVDEVHERNVDTDLLLLVLRRALAARTTRCTIVLMSATVAAEPFVEYFASAVAGGSAQIGRYDIPGRAFAVEQLYLEDALAHTGYVCGPHHVREKPLPAEPTQRASSKAAAEAREAAAVAEAAAASVAESGKSSTAEAGEVGGSGAAIRAANLAERATKLSNAAAATSATHAIGGIATEWLSGLGAAATAERFGAIATTLRAMDLSVVNEELVHALVARHHAQHAGDGAVLVFVPGVAEIERVAERLERRPDVPSGAPSGGARASPFYVVRLHSQLSSAEQRLAFARAPRSGQTKVVVATDIAETSLTIDDVTLVIDGGLHRAPNVEPRTGIMCLRTAR</sequence>
<dbReference type="InterPro" id="IPR001650">
    <property type="entry name" value="Helicase_C-like"/>
</dbReference>
<keyword evidence="5" id="KW-0547">Nucleotide-binding</keyword>
<dbReference type="PANTHER" id="PTHR18934:SF267">
    <property type="entry name" value="ATP-DEPENDENT RNA HELICASE YLR419W-RELATED"/>
    <property type="match status" value="1"/>
</dbReference>
<evidence type="ECO:0000259" key="4">
    <source>
        <dbReference type="PROSITE" id="PS51194"/>
    </source>
</evidence>
<dbReference type="GO" id="GO:0004386">
    <property type="term" value="F:helicase activity"/>
    <property type="evidence" value="ECO:0007669"/>
    <property type="project" value="UniProtKB-KW"/>
</dbReference>
<keyword evidence="6" id="KW-1185">Reference proteome</keyword>
<evidence type="ECO:0000256" key="2">
    <source>
        <dbReference type="SAM" id="MobiDB-lite"/>
    </source>
</evidence>
<proteinExistence type="predicted"/>
<dbReference type="SMART" id="SM00490">
    <property type="entry name" value="HELICc"/>
    <property type="match status" value="1"/>
</dbReference>
<dbReference type="Pfam" id="PF00271">
    <property type="entry name" value="Helicase_C"/>
    <property type="match status" value="1"/>
</dbReference>
<name>A0A0M0JPM6_9EUKA</name>
<dbReference type="PROSITE" id="PS51192">
    <property type="entry name" value="HELICASE_ATP_BIND_1"/>
    <property type="match status" value="1"/>
</dbReference>
<keyword evidence="5" id="KW-0067">ATP-binding</keyword>
<evidence type="ECO:0000256" key="1">
    <source>
        <dbReference type="ARBA" id="ARBA00022801"/>
    </source>
</evidence>
<dbReference type="InterPro" id="IPR014001">
    <property type="entry name" value="Helicase_ATP-bd"/>
</dbReference>
<dbReference type="GO" id="GO:0016787">
    <property type="term" value="F:hydrolase activity"/>
    <property type="evidence" value="ECO:0007669"/>
    <property type="project" value="UniProtKB-KW"/>
</dbReference>
<feature type="region of interest" description="Disordered" evidence="2">
    <location>
        <begin position="152"/>
        <end position="171"/>
    </location>
</feature>
<reference evidence="6" key="1">
    <citation type="journal article" date="2015" name="PLoS Genet.">
        <title>Genome Sequence and Transcriptome Analyses of Chrysochromulina tobin: Metabolic Tools for Enhanced Algal Fitness in the Prominent Order Prymnesiales (Haptophyceae).</title>
        <authorList>
            <person name="Hovde B.T."/>
            <person name="Deodato C.R."/>
            <person name="Hunsperger H.M."/>
            <person name="Ryken S.A."/>
            <person name="Yost W."/>
            <person name="Jha R.K."/>
            <person name="Patterson J."/>
            <person name="Monnat R.J. Jr."/>
            <person name="Barlow S.B."/>
            <person name="Starkenburg S.R."/>
            <person name="Cattolico R.A."/>
        </authorList>
    </citation>
    <scope>NUCLEOTIDE SEQUENCE</scope>
    <source>
        <strain evidence="6">CCMP291</strain>
    </source>
</reference>
<dbReference type="Proteomes" id="UP000037460">
    <property type="component" value="Unassembled WGS sequence"/>
</dbReference>
<dbReference type="GO" id="GO:0003723">
    <property type="term" value="F:RNA binding"/>
    <property type="evidence" value="ECO:0007669"/>
    <property type="project" value="TreeGrafter"/>
</dbReference>
<dbReference type="EMBL" id="JWZX01002557">
    <property type="protein sequence ID" value="KOO28541.1"/>
    <property type="molecule type" value="Genomic_DNA"/>
</dbReference>
<gene>
    <name evidence="5" type="ORF">Ctob_006237</name>
</gene>
<dbReference type="InterPro" id="IPR027417">
    <property type="entry name" value="P-loop_NTPase"/>
</dbReference>
<keyword evidence="5" id="KW-0347">Helicase</keyword>
<dbReference type="AlphaFoldDB" id="A0A0M0JPM6"/>
<dbReference type="Gene3D" id="3.40.50.300">
    <property type="entry name" value="P-loop containing nucleotide triphosphate hydrolases"/>
    <property type="match status" value="2"/>
</dbReference>
<dbReference type="OrthoDB" id="5600252at2759"/>
<dbReference type="CDD" id="cd18791">
    <property type="entry name" value="SF2_C_RHA"/>
    <property type="match status" value="1"/>
</dbReference>
<evidence type="ECO:0000313" key="6">
    <source>
        <dbReference type="Proteomes" id="UP000037460"/>
    </source>
</evidence>
<dbReference type="PANTHER" id="PTHR18934">
    <property type="entry name" value="ATP-DEPENDENT RNA HELICASE"/>
    <property type="match status" value="1"/>
</dbReference>
<feature type="domain" description="Helicase ATP-binding" evidence="3">
    <location>
        <begin position="1"/>
        <end position="117"/>
    </location>
</feature>
<accession>A0A0M0JPM6</accession>
<evidence type="ECO:0000259" key="3">
    <source>
        <dbReference type="PROSITE" id="PS51192"/>
    </source>
</evidence>
<protein>
    <submittedName>
        <fullName evidence="5">ATP-dependent RNA helicase dhx57</fullName>
    </submittedName>
</protein>
<dbReference type="CDD" id="cd17917">
    <property type="entry name" value="DEXHc_RHA-like"/>
    <property type="match status" value="1"/>
</dbReference>